<protein>
    <submittedName>
        <fullName evidence="12">2,4-dienoyl-CoA reductase</fullName>
    </submittedName>
</protein>
<evidence type="ECO:0000256" key="8">
    <source>
        <dbReference type="ARBA" id="ARBA00023004"/>
    </source>
</evidence>
<dbReference type="AlphaFoldDB" id="A0A0M0JWS5"/>
<comment type="similarity">
    <text evidence="3">In the N-terminal section; belongs to the NADH:flavin oxidoreductase/NADH oxidase family.</text>
</comment>
<evidence type="ECO:0000256" key="6">
    <source>
        <dbReference type="ARBA" id="ARBA00022723"/>
    </source>
</evidence>
<dbReference type="InterPro" id="IPR036188">
    <property type="entry name" value="FAD/NAD-bd_sf"/>
</dbReference>
<comment type="caution">
    <text evidence="12">The sequence shown here is derived from an EMBL/GenBank/DDBJ whole genome shotgun (WGS) entry which is preliminary data.</text>
</comment>
<dbReference type="InterPro" id="IPR023753">
    <property type="entry name" value="FAD/NAD-binding_dom"/>
</dbReference>
<gene>
    <name evidence="12" type="ORF">Ctob_013687</name>
</gene>
<keyword evidence="13" id="KW-1185">Reference proteome</keyword>
<evidence type="ECO:0000256" key="1">
    <source>
        <dbReference type="ARBA" id="ARBA00001917"/>
    </source>
</evidence>
<dbReference type="Pfam" id="PF07992">
    <property type="entry name" value="Pyr_redox_2"/>
    <property type="match status" value="1"/>
</dbReference>
<comment type="cofactor">
    <cofactor evidence="1">
        <name>FMN</name>
        <dbReference type="ChEBI" id="CHEBI:58210"/>
    </cofactor>
</comment>
<evidence type="ECO:0000259" key="10">
    <source>
        <dbReference type="Pfam" id="PF00724"/>
    </source>
</evidence>
<evidence type="ECO:0000313" key="12">
    <source>
        <dbReference type="EMBL" id="KOO30985.1"/>
    </source>
</evidence>
<dbReference type="Gene3D" id="3.50.50.60">
    <property type="entry name" value="FAD/NAD(P)-binding domain"/>
    <property type="match status" value="1"/>
</dbReference>
<feature type="domain" description="NADH:flavin oxidoreductase/NADH oxidase N-terminal" evidence="10">
    <location>
        <begin position="7"/>
        <end position="353"/>
    </location>
</feature>
<name>A0A0M0JWS5_9EUKA</name>
<dbReference type="SUPFAM" id="SSF51395">
    <property type="entry name" value="FMN-linked oxidoreductases"/>
    <property type="match status" value="1"/>
</dbReference>
<organism evidence="12 13">
    <name type="scientific">Chrysochromulina tobinii</name>
    <dbReference type="NCBI Taxonomy" id="1460289"/>
    <lineage>
        <taxon>Eukaryota</taxon>
        <taxon>Haptista</taxon>
        <taxon>Haptophyta</taxon>
        <taxon>Prymnesiophyceae</taxon>
        <taxon>Prymnesiales</taxon>
        <taxon>Chrysochromulinaceae</taxon>
        <taxon>Chrysochromulina</taxon>
    </lineage>
</organism>
<proteinExistence type="inferred from homology"/>
<dbReference type="PRINTS" id="PR00368">
    <property type="entry name" value="FADPNR"/>
</dbReference>
<dbReference type="PRINTS" id="PR00411">
    <property type="entry name" value="PNDRDTASEI"/>
</dbReference>
<evidence type="ECO:0000256" key="7">
    <source>
        <dbReference type="ARBA" id="ARBA00023002"/>
    </source>
</evidence>
<keyword evidence="9" id="KW-0411">Iron-sulfur</keyword>
<reference evidence="13" key="1">
    <citation type="journal article" date="2015" name="PLoS Genet.">
        <title>Genome Sequence and Transcriptome Analyses of Chrysochromulina tobin: Metabolic Tools for Enhanced Algal Fitness in the Prominent Order Prymnesiales (Haptophyceae).</title>
        <authorList>
            <person name="Hovde B.T."/>
            <person name="Deodato C.R."/>
            <person name="Hunsperger H.M."/>
            <person name="Ryken S.A."/>
            <person name="Yost W."/>
            <person name="Jha R.K."/>
            <person name="Patterson J."/>
            <person name="Monnat R.J. Jr."/>
            <person name="Barlow S.B."/>
            <person name="Starkenburg S.R."/>
            <person name="Cattolico R.A."/>
        </authorList>
    </citation>
    <scope>NUCLEOTIDE SEQUENCE</scope>
    <source>
        <strain evidence="13">CCMP291</strain>
    </source>
</reference>
<keyword evidence="7" id="KW-0560">Oxidoreductase</keyword>
<keyword evidence="6" id="KW-0479">Metal-binding</keyword>
<dbReference type="Gene3D" id="3.20.20.70">
    <property type="entry name" value="Aldolase class I"/>
    <property type="match status" value="1"/>
</dbReference>
<dbReference type="InterPro" id="IPR013785">
    <property type="entry name" value="Aldolase_TIM"/>
</dbReference>
<evidence type="ECO:0000256" key="5">
    <source>
        <dbReference type="ARBA" id="ARBA00022643"/>
    </source>
</evidence>
<dbReference type="PANTHER" id="PTHR42917:SF2">
    <property type="entry name" value="2,4-DIENOYL-COA REDUCTASE [(2E)-ENOYL-COA-PRODUCING]"/>
    <property type="match status" value="1"/>
</dbReference>
<keyword evidence="8" id="KW-0408">Iron</keyword>
<feature type="domain" description="FAD/NAD(P)-binding" evidence="11">
    <location>
        <begin position="422"/>
        <end position="576"/>
    </location>
</feature>
<evidence type="ECO:0000256" key="3">
    <source>
        <dbReference type="ARBA" id="ARBA00011048"/>
    </source>
</evidence>
<dbReference type="SUPFAM" id="SSF51905">
    <property type="entry name" value="FAD/NAD(P)-binding domain"/>
    <property type="match status" value="2"/>
</dbReference>
<evidence type="ECO:0000313" key="13">
    <source>
        <dbReference type="Proteomes" id="UP000037460"/>
    </source>
</evidence>
<dbReference type="GO" id="GO:0010181">
    <property type="term" value="F:FMN binding"/>
    <property type="evidence" value="ECO:0007669"/>
    <property type="project" value="InterPro"/>
</dbReference>
<dbReference type="EMBL" id="JWZX01002107">
    <property type="protein sequence ID" value="KOO30985.1"/>
    <property type="molecule type" value="Genomic_DNA"/>
</dbReference>
<comment type="cofactor">
    <cofactor evidence="2">
        <name>[4Fe-4S] cluster</name>
        <dbReference type="ChEBI" id="CHEBI:49883"/>
    </cofactor>
</comment>
<dbReference type="GO" id="GO:0016491">
    <property type="term" value="F:oxidoreductase activity"/>
    <property type="evidence" value="ECO:0007669"/>
    <property type="project" value="UniProtKB-KW"/>
</dbReference>
<dbReference type="Pfam" id="PF00724">
    <property type="entry name" value="Oxidored_FMN"/>
    <property type="match status" value="1"/>
</dbReference>
<evidence type="ECO:0000256" key="9">
    <source>
        <dbReference type="ARBA" id="ARBA00023014"/>
    </source>
</evidence>
<evidence type="ECO:0000256" key="2">
    <source>
        <dbReference type="ARBA" id="ARBA00001966"/>
    </source>
</evidence>
<evidence type="ECO:0000259" key="11">
    <source>
        <dbReference type="Pfam" id="PF07992"/>
    </source>
</evidence>
<accession>A0A0M0JWS5</accession>
<keyword evidence="5" id="KW-0288">FMN</keyword>
<dbReference type="InterPro" id="IPR051793">
    <property type="entry name" value="NADH:flavin_oxidoreductase"/>
</dbReference>
<dbReference type="PANTHER" id="PTHR42917">
    <property type="entry name" value="2,4-DIENOYL-COA REDUCTASE"/>
    <property type="match status" value="1"/>
</dbReference>
<sequence>MAAAYPKLFSPLKLRGTTLINRCIMGSMHNGLEEGDGFGHHLGRMAAFFEERAKGGVGLMVTGGIAPNNAGRVAPMAAMMATPADAARHREVTEAVHRHNGPKIAMQILHSGRYGYHPFNVSASAKKAPIGWFTPKALSSAEVERTIEDFVRCASLAQEAGYDGVEVIGWPRRRRGDGHQGVMGSEGYLINQFIAARTNKRTDEWGGTYTNRTRLPLAIVERIRAAVDPKFIIMFRLSMLDLVEGGSEWPEVVALAQGLEAAGADIINTGIGWHEARVPTIATCVPRGGFSWVTRKLRQEANGVTIPLVATNRINTPEIAEEILSKGDADLVSMARPFLADPFLLNKAKAGTPERINTCIACNQACLDHTFQMKIASCLVNPRAGYETELFTDKPTAQPLDVAVVGAGPAGLAFATTAAKHASPAGLAFATTAAKRGHRVTLYEASDKIGGQFNLAKMVPGKLLTISDDLEEFYETLRYFAHEIKATGVDLRLGTRTCGWGHACVSAEQLQASGAQRVVLATGVTPRKLNIPGDDHPSVLSYVEVSTRDLREVFVGERVAIIGAGGIGFDVAEFLAHGADRLPPPKAPAQLPAVSSLLGGADHLSPRTAITTAAFLDSWGIDPTNSMRGGLLNAAGADTGAAAGAAGGAATGAAPATAPAPSRQLFLLQRKKGKHGGGLGKTTGWIHRESLKKEGVNMIGGVSYEKVDDEGLHMKGKDGKPTVLKVDTVVVCAGQLSDTSLEKPLLAMGIPTFKIGGAHLAAELDAKRAIDQATRLAAEIESASPEKVGDFIAPLGMAGWLFQKFASKSA</sequence>
<dbReference type="GO" id="GO:0051536">
    <property type="term" value="F:iron-sulfur cluster binding"/>
    <property type="evidence" value="ECO:0007669"/>
    <property type="project" value="UniProtKB-KW"/>
</dbReference>
<dbReference type="Proteomes" id="UP000037460">
    <property type="component" value="Unassembled WGS sequence"/>
</dbReference>
<dbReference type="GO" id="GO:0046872">
    <property type="term" value="F:metal ion binding"/>
    <property type="evidence" value="ECO:0007669"/>
    <property type="project" value="UniProtKB-KW"/>
</dbReference>
<dbReference type="CDD" id="cd02930">
    <property type="entry name" value="DCR_FMN"/>
    <property type="match status" value="1"/>
</dbReference>
<dbReference type="Gene3D" id="3.40.50.720">
    <property type="entry name" value="NAD(P)-binding Rossmann-like Domain"/>
    <property type="match status" value="1"/>
</dbReference>
<evidence type="ECO:0000256" key="4">
    <source>
        <dbReference type="ARBA" id="ARBA00022630"/>
    </source>
</evidence>
<dbReference type="InterPro" id="IPR001155">
    <property type="entry name" value="OxRdtase_FMN_N"/>
</dbReference>
<keyword evidence="4" id="KW-0285">Flavoprotein</keyword>
<dbReference type="OrthoDB" id="276546at2759"/>